<feature type="transmembrane region" description="Helical" evidence="10">
    <location>
        <begin position="142"/>
        <end position="171"/>
    </location>
</feature>
<evidence type="ECO:0000313" key="13">
    <source>
        <dbReference type="EMBL" id="VAW37935.1"/>
    </source>
</evidence>
<evidence type="ECO:0000256" key="7">
    <source>
        <dbReference type="ARBA" id="ARBA00022989"/>
    </source>
</evidence>
<feature type="transmembrane region" description="Helical" evidence="10">
    <location>
        <begin position="300"/>
        <end position="318"/>
    </location>
</feature>
<dbReference type="InterPro" id="IPR036640">
    <property type="entry name" value="ABC1_TM_sf"/>
</dbReference>
<dbReference type="PROSITE" id="PS00211">
    <property type="entry name" value="ABC_TRANSPORTER_1"/>
    <property type="match status" value="1"/>
</dbReference>
<feature type="transmembrane region" description="Helical" evidence="10">
    <location>
        <begin position="260"/>
        <end position="280"/>
    </location>
</feature>
<keyword evidence="5" id="KW-0547">Nucleotide-binding</keyword>
<dbReference type="PANTHER" id="PTHR43394:SF1">
    <property type="entry name" value="ATP-BINDING CASSETTE SUB-FAMILY B MEMBER 10, MITOCHONDRIAL"/>
    <property type="match status" value="1"/>
</dbReference>
<dbReference type="EMBL" id="UOEY01000053">
    <property type="protein sequence ID" value="VAW37935.1"/>
    <property type="molecule type" value="Genomic_DNA"/>
</dbReference>
<dbReference type="GO" id="GO:0016887">
    <property type="term" value="F:ATP hydrolysis activity"/>
    <property type="evidence" value="ECO:0007669"/>
    <property type="project" value="InterPro"/>
</dbReference>
<feature type="compositionally biased region" description="Polar residues" evidence="9">
    <location>
        <begin position="598"/>
        <end position="615"/>
    </location>
</feature>
<evidence type="ECO:0000256" key="6">
    <source>
        <dbReference type="ARBA" id="ARBA00022840"/>
    </source>
</evidence>
<dbReference type="CDD" id="cd18541">
    <property type="entry name" value="ABC_6TM_TmrB_like"/>
    <property type="match status" value="1"/>
</dbReference>
<dbReference type="PANTHER" id="PTHR43394">
    <property type="entry name" value="ATP-DEPENDENT PERMEASE MDL1, MITOCHONDRIAL"/>
    <property type="match status" value="1"/>
</dbReference>
<evidence type="ECO:0000256" key="3">
    <source>
        <dbReference type="ARBA" id="ARBA00022475"/>
    </source>
</evidence>
<feature type="domain" description="ABC transporter" evidence="11">
    <location>
        <begin position="354"/>
        <end position="588"/>
    </location>
</feature>
<dbReference type="AlphaFoldDB" id="A0A3B0V333"/>
<evidence type="ECO:0000256" key="4">
    <source>
        <dbReference type="ARBA" id="ARBA00022692"/>
    </source>
</evidence>
<feature type="transmembrane region" description="Helical" evidence="10">
    <location>
        <begin position="73"/>
        <end position="95"/>
    </location>
</feature>
<dbReference type="Pfam" id="PF00664">
    <property type="entry name" value="ABC_membrane"/>
    <property type="match status" value="1"/>
</dbReference>
<evidence type="ECO:0000256" key="2">
    <source>
        <dbReference type="ARBA" id="ARBA00022448"/>
    </source>
</evidence>
<feature type="region of interest" description="Disordered" evidence="9">
    <location>
        <begin position="595"/>
        <end position="615"/>
    </location>
</feature>
<dbReference type="InterPro" id="IPR011527">
    <property type="entry name" value="ABC1_TM_dom"/>
</dbReference>
<dbReference type="Gene3D" id="1.20.1560.10">
    <property type="entry name" value="ABC transporter type 1, transmembrane domain"/>
    <property type="match status" value="1"/>
</dbReference>
<dbReference type="InterPro" id="IPR003439">
    <property type="entry name" value="ABC_transporter-like_ATP-bd"/>
</dbReference>
<name>A0A3B0V333_9ZZZZ</name>
<feature type="transmembrane region" description="Helical" evidence="10">
    <location>
        <begin position="177"/>
        <end position="195"/>
    </location>
</feature>
<keyword evidence="4 10" id="KW-0812">Transmembrane</keyword>
<evidence type="ECO:0000259" key="11">
    <source>
        <dbReference type="PROSITE" id="PS50893"/>
    </source>
</evidence>
<dbReference type="SUPFAM" id="SSF52540">
    <property type="entry name" value="P-loop containing nucleoside triphosphate hydrolases"/>
    <property type="match status" value="1"/>
</dbReference>
<evidence type="ECO:0000256" key="8">
    <source>
        <dbReference type="ARBA" id="ARBA00023136"/>
    </source>
</evidence>
<keyword evidence="6 13" id="KW-0067">ATP-binding</keyword>
<feature type="transmembrane region" description="Helical" evidence="10">
    <location>
        <begin position="36"/>
        <end position="53"/>
    </location>
</feature>
<keyword evidence="7 10" id="KW-1133">Transmembrane helix</keyword>
<dbReference type="Pfam" id="PF00005">
    <property type="entry name" value="ABC_tran"/>
    <property type="match status" value="1"/>
</dbReference>
<dbReference type="InterPro" id="IPR027417">
    <property type="entry name" value="P-loop_NTPase"/>
</dbReference>
<dbReference type="FunFam" id="3.40.50.300:FF:000221">
    <property type="entry name" value="Multidrug ABC transporter ATP-binding protein"/>
    <property type="match status" value="1"/>
</dbReference>
<organism evidence="13">
    <name type="scientific">hydrothermal vent metagenome</name>
    <dbReference type="NCBI Taxonomy" id="652676"/>
    <lineage>
        <taxon>unclassified sequences</taxon>
        <taxon>metagenomes</taxon>
        <taxon>ecological metagenomes</taxon>
    </lineage>
</organism>
<dbReference type="GO" id="GO:0005886">
    <property type="term" value="C:plasma membrane"/>
    <property type="evidence" value="ECO:0007669"/>
    <property type="project" value="UniProtKB-SubCell"/>
</dbReference>
<dbReference type="PROSITE" id="PS50929">
    <property type="entry name" value="ABC_TM1F"/>
    <property type="match status" value="1"/>
</dbReference>
<dbReference type="InterPro" id="IPR017871">
    <property type="entry name" value="ABC_transporter-like_CS"/>
</dbReference>
<dbReference type="SUPFAM" id="SSF90123">
    <property type="entry name" value="ABC transporter transmembrane region"/>
    <property type="match status" value="1"/>
</dbReference>
<feature type="domain" description="ABC transmembrane type-1" evidence="12">
    <location>
        <begin position="37"/>
        <end position="320"/>
    </location>
</feature>
<dbReference type="SMART" id="SM00382">
    <property type="entry name" value="AAA"/>
    <property type="match status" value="1"/>
</dbReference>
<protein>
    <submittedName>
        <fullName evidence="13">Heterodimeric efflux ABC transporter, permease/ATP-binding subunit 1</fullName>
    </submittedName>
</protein>
<evidence type="ECO:0000259" key="12">
    <source>
        <dbReference type="PROSITE" id="PS50929"/>
    </source>
</evidence>
<dbReference type="PROSITE" id="PS50893">
    <property type="entry name" value="ABC_TRANSPORTER_2"/>
    <property type="match status" value="1"/>
</dbReference>
<keyword evidence="2" id="KW-0813">Transport</keyword>
<comment type="subcellular location">
    <subcellularLocation>
        <location evidence="1">Cell membrane</location>
        <topology evidence="1">Multi-pass membrane protein</topology>
    </subcellularLocation>
</comment>
<keyword evidence="3" id="KW-1003">Cell membrane</keyword>
<evidence type="ECO:0000256" key="10">
    <source>
        <dbReference type="SAM" id="Phobius"/>
    </source>
</evidence>
<evidence type="ECO:0000256" key="1">
    <source>
        <dbReference type="ARBA" id="ARBA00004651"/>
    </source>
</evidence>
<gene>
    <name evidence="13" type="ORF">MNBD_DELTA04-779</name>
</gene>
<accession>A0A3B0V333</accession>
<sequence length="615" mass="67668">MNPESTAQAGQGRPPAGKRAVLGLVLPIFFRHRRRLALGLVALIAVDFLQLIIPHLLKIGVDSLADGTATTNHLLAIGGLILLIALVVAILRFAWRYLIVGFSRLLERNLRNRIFSHILTLDRLFFERRTTGDIMAHASNDLLAVQMACGMGLVAAVDALVMSCAAIGFMVHIHLRLTLLALLPMPLLALCTRFLSARLHQRFNIVQEQFSLLTEFVRTTLVSIRLVKAYTMENLQKRDFEQLGRAYVHSNIRVATIQGLLFPVAGLVGNMGMLLVLYFGGRLVIAGRISLGDFVAFITYLYMLVWPMMAIGWVTSLAQRGMTSLGRIHELLSAVPRLQDRVPEKRLTIPVPEFRLRDLSFAYPATTHPALRHVSLDIGPGILGLTGRTGSGKSTLCKLLARLYPVADGCLFFAGSDVNSLPLDAVRSRIGYVGQETVLFSDTVAVNIAMGRPGAGRAEIEEAARQAAIHHEILQFPEGYETIIGERGVKLSGGQRQRLALARALLCRRPVLIIDDALSALDVETEYAVIVALRQGLRGKTVLIVSQRIKLLSETDEIVIMEQGTVADRGGHEELFQRNALYRFMYEKQLHEPGAGINNGTAGKTTSSFRQGINV</sequence>
<keyword evidence="8 10" id="KW-0472">Membrane</keyword>
<dbReference type="GO" id="GO:0005524">
    <property type="term" value="F:ATP binding"/>
    <property type="evidence" value="ECO:0007669"/>
    <property type="project" value="UniProtKB-KW"/>
</dbReference>
<evidence type="ECO:0000256" key="5">
    <source>
        <dbReference type="ARBA" id="ARBA00022741"/>
    </source>
</evidence>
<dbReference type="Gene3D" id="3.40.50.300">
    <property type="entry name" value="P-loop containing nucleotide triphosphate hydrolases"/>
    <property type="match status" value="1"/>
</dbReference>
<proteinExistence type="predicted"/>
<dbReference type="InterPro" id="IPR039421">
    <property type="entry name" value="Type_1_exporter"/>
</dbReference>
<dbReference type="InterPro" id="IPR003593">
    <property type="entry name" value="AAA+_ATPase"/>
</dbReference>
<evidence type="ECO:0000256" key="9">
    <source>
        <dbReference type="SAM" id="MobiDB-lite"/>
    </source>
</evidence>
<reference evidence="13" key="1">
    <citation type="submission" date="2018-06" db="EMBL/GenBank/DDBJ databases">
        <authorList>
            <person name="Zhirakovskaya E."/>
        </authorList>
    </citation>
    <scope>NUCLEOTIDE SEQUENCE</scope>
</reference>
<dbReference type="GO" id="GO:0015421">
    <property type="term" value="F:ABC-type oligopeptide transporter activity"/>
    <property type="evidence" value="ECO:0007669"/>
    <property type="project" value="TreeGrafter"/>
</dbReference>